<dbReference type="InterPro" id="IPR036188">
    <property type="entry name" value="FAD/NAD-bd_sf"/>
</dbReference>
<keyword evidence="7" id="KW-1185">Reference proteome</keyword>
<comment type="cofactor">
    <cofactor evidence="1">
        <name>FAD</name>
        <dbReference type="ChEBI" id="CHEBI:57692"/>
    </cofactor>
</comment>
<organism evidence="6 7">
    <name type="scientific">Aspergillus keveii</name>
    <dbReference type="NCBI Taxonomy" id="714993"/>
    <lineage>
        <taxon>Eukaryota</taxon>
        <taxon>Fungi</taxon>
        <taxon>Dikarya</taxon>
        <taxon>Ascomycota</taxon>
        <taxon>Pezizomycotina</taxon>
        <taxon>Eurotiomycetes</taxon>
        <taxon>Eurotiomycetidae</taxon>
        <taxon>Eurotiales</taxon>
        <taxon>Aspergillaceae</taxon>
        <taxon>Aspergillus</taxon>
        <taxon>Aspergillus subgen. Nidulantes</taxon>
    </lineage>
</organism>
<evidence type="ECO:0008006" key="8">
    <source>
        <dbReference type="Google" id="ProtNLM"/>
    </source>
</evidence>
<evidence type="ECO:0000313" key="6">
    <source>
        <dbReference type="EMBL" id="KAL2796550.1"/>
    </source>
</evidence>
<feature type="region of interest" description="Disordered" evidence="5">
    <location>
        <begin position="1"/>
        <end position="30"/>
    </location>
</feature>
<gene>
    <name evidence="6" type="ORF">BJX66DRAFT_323869</name>
</gene>
<name>A0ABR4GBZ4_9EURO</name>
<reference evidence="6 7" key="1">
    <citation type="submission" date="2024-07" db="EMBL/GenBank/DDBJ databases">
        <title>Section-level genome sequencing and comparative genomics of Aspergillus sections Usti and Cavernicolus.</title>
        <authorList>
            <consortium name="Lawrence Berkeley National Laboratory"/>
            <person name="Nybo J.L."/>
            <person name="Vesth T.C."/>
            <person name="Theobald S."/>
            <person name="Frisvad J.C."/>
            <person name="Larsen T.O."/>
            <person name="Kjaerboelling I."/>
            <person name="Rothschild-Mancinelli K."/>
            <person name="Lyhne E.K."/>
            <person name="Kogle M.E."/>
            <person name="Barry K."/>
            <person name="Clum A."/>
            <person name="Na H."/>
            <person name="Ledsgaard L."/>
            <person name="Lin J."/>
            <person name="Lipzen A."/>
            <person name="Kuo A."/>
            <person name="Riley R."/>
            <person name="Mondo S."/>
            <person name="Labutti K."/>
            <person name="Haridas S."/>
            <person name="Pangalinan J."/>
            <person name="Salamov A.A."/>
            <person name="Simmons B.A."/>
            <person name="Magnuson J.K."/>
            <person name="Chen J."/>
            <person name="Drula E."/>
            <person name="Henrissat B."/>
            <person name="Wiebenga A."/>
            <person name="Lubbers R.J."/>
            <person name="Gomes A.C."/>
            <person name="Makela M.R."/>
            <person name="Stajich J."/>
            <person name="Grigoriev I.V."/>
            <person name="Mortensen U.H."/>
            <person name="De Vries R.P."/>
            <person name="Baker S.E."/>
            <person name="Andersen M.R."/>
        </authorList>
    </citation>
    <scope>NUCLEOTIDE SEQUENCE [LARGE SCALE GENOMIC DNA]</scope>
    <source>
        <strain evidence="6 7">CBS 209.92</strain>
    </source>
</reference>
<sequence length="528" mass="59020">MSSDKDTLTPATVDHPPLDSTPGHTSRDEPYNPYPPIKLIIVGAGIGGIAASILISRKVPNLSYALYDRNHTVYERVVDEYGVKEHLRLRHEVQRAEWSDELSQWQVRIQNLDTGEIFTETAYFFVSAAGRLNVPKMPDIPGLRGFQGHLCHTAAWDNDFDYREKKLAIIGNGASGQQVLSNTVAGAAHIDHYIRSKQWITPKFADGFVGATSDSPGGRSFTEAEKDTFENDPRAYLEFRQNLEKNLRGGLRFYITGSKESDAVRAKRLETILNRVGGDKEFRQKIIPNYPPGCKRITPSPGYLEALISPKVTYIDTPITRITATGIVTADNIHRPVDAIIAATGFQNGFLPLFPTIGKNGTDLSRKWALEGPIGFPETYFGVMAPDMPNWFVVLQAQSYSAGGTSQGYTSLYPSHEATADFNEIASHFFDDKVHGESCNSWMKLGPGRSRNLVWWPGTAHRRMGISQDPRWEDFVFERAKGTRENRFAYFGNGWTEREREGGVASITNYLKEVGKVDLAVLHEAWNE</sequence>
<dbReference type="Gene3D" id="3.50.50.60">
    <property type="entry name" value="FAD/NAD(P)-binding domain"/>
    <property type="match status" value="2"/>
</dbReference>
<keyword evidence="3" id="KW-0285">Flavoprotein</keyword>
<accession>A0ABR4GBZ4</accession>
<evidence type="ECO:0000256" key="5">
    <source>
        <dbReference type="SAM" id="MobiDB-lite"/>
    </source>
</evidence>
<evidence type="ECO:0000256" key="4">
    <source>
        <dbReference type="ARBA" id="ARBA00022827"/>
    </source>
</evidence>
<comment type="caution">
    <text evidence="6">The sequence shown here is derived from an EMBL/GenBank/DDBJ whole genome shotgun (WGS) entry which is preliminary data.</text>
</comment>
<evidence type="ECO:0000256" key="3">
    <source>
        <dbReference type="ARBA" id="ARBA00022630"/>
    </source>
</evidence>
<dbReference type="InterPro" id="IPR051209">
    <property type="entry name" value="FAD-bind_Monooxygenase_sf"/>
</dbReference>
<dbReference type="EMBL" id="JBFTWV010000025">
    <property type="protein sequence ID" value="KAL2796550.1"/>
    <property type="molecule type" value="Genomic_DNA"/>
</dbReference>
<evidence type="ECO:0000256" key="2">
    <source>
        <dbReference type="ARBA" id="ARBA00010139"/>
    </source>
</evidence>
<evidence type="ECO:0000313" key="7">
    <source>
        <dbReference type="Proteomes" id="UP001610563"/>
    </source>
</evidence>
<dbReference type="PANTHER" id="PTHR42877:SF6">
    <property type="entry name" value="MONOOXYGENASE, PUTATIVE (AFU_ORTHOLOGUE AFUA_3G15050)-RELATED"/>
    <property type="match status" value="1"/>
</dbReference>
<protein>
    <recommendedName>
        <fullName evidence="8">FAD/NAD(P)-binding domain-containing protein</fullName>
    </recommendedName>
</protein>
<dbReference type="PANTHER" id="PTHR42877">
    <property type="entry name" value="L-ORNITHINE N(5)-MONOOXYGENASE-RELATED"/>
    <property type="match status" value="1"/>
</dbReference>
<comment type="similarity">
    <text evidence="2">Belongs to the FAD-binding monooxygenase family.</text>
</comment>
<evidence type="ECO:0000256" key="1">
    <source>
        <dbReference type="ARBA" id="ARBA00001974"/>
    </source>
</evidence>
<dbReference type="SUPFAM" id="SSF51905">
    <property type="entry name" value="FAD/NAD(P)-binding domain"/>
    <property type="match status" value="2"/>
</dbReference>
<keyword evidence="4" id="KW-0274">FAD</keyword>
<proteinExistence type="inferred from homology"/>
<dbReference type="Proteomes" id="UP001610563">
    <property type="component" value="Unassembled WGS sequence"/>
</dbReference>